<dbReference type="InterPro" id="IPR017969">
    <property type="entry name" value="Heavy-metal-associated_CS"/>
</dbReference>
<dbReference type="SFLD" id="SFLDG00002">
    <property type="entry name" value="C1.7:_P-type_atpase_like"/>
    <property type="match status" value="1"/>
</dbReference>
<dbReference type="EMBL" id="SMCP01000008">
    <property type="protein sequence ID" value="TCV85727.1"/>
    <property type="molecule type" value="Genomic_DNA"/>
</dbReference>
<dbReference type="AlphaFoldDB" id="A0A4R3Y2D6"/>
<dbReference type="EMBL" id="VDGV01000005">
    <property type="protein sequence ID" value="TNG93619.1"/>
    <property type="molecule type" value="Genomic_DNA"/>
</dbReference>
<organism evidence="25 27">
    <name type="scientific">Testudinibacter aquarius</name>
    <dbReference type="NCBI Taxonomy" id="1524974"/>
    <lineage>
        <taxon>Bacteria</taxon>
        <taxon>Pseudomonadati</taxon>
        <taxon>Pseudomonadota</taxon>
        <taxon>Gammaproteobacteria</taxon>
        <taxon>Pasteurellales</taxon>
        <taxon>Pasteurellaceae</taxon>
        <taxon>Testudinibacter</taxon>
    </lineage>
</organism>
<evidence type="ECO:0000256" key="14">
    <source>
        <dbReference type="ARBA" id="ARBA00022842"/>
    </source>
</evidence>
<dbReference type="InterPro" id="IPR036412">
    <property type="entry name" value="HAD-like_sf"/>
</dbReference>
<evidence type="ECO:0000256" key="5">
    <source>
        <dbReference type="ARBA" id="ARBA00022448"/>
    </source>
</evidence>
<evidence type="ECO:0000256" key="18">
    <source>
        <dbReference type="ARBA" id="ARBA00023065"/>
    </source>
</evidence>
<evidence type="ECO:0000313" key="28">
    <source>
        <dbReference type="Proteomes" id="UP000305526"/>
    </source>
</evidence>
<protein>
    <recommendedName>
        <fullName evidence="4">Copper-exporting P-type ATPase</fullName>
        <ecNumber evidence="3">7.2.2.8</ecNumber>
    </recommendedName>
    <alternativeName>
        <fullName evidence="20">Copper-exporting P-type ATPase A</fullName>
    </alternativeName>
    <alternativeName>
        <fullName evidence="21">Cu(+)-exporting ATPase</fullName>
    </alternativeName>
</protein>
<dbReference type="Proteomes" id="UP000305526">
    <property type="component" value="Unassembled WGS sequence"/>
</dbReference>
<reference evidence="25 27" key="1">
    <citation type="submission" date="2019-03" db="EMBL/GenBank/DDBJ databases">
        <title>Genomic Encyclopedia of Type Strains, Phase IV (KMG-IV): sequencing the most valuable type-strain genomes for metagenomic binning, comparative biology and taxonomic classification.</title>
        <authorList>
            <person name="Goeker M."/>
        </authorList>
    </citation>
    <scope>NUCLEOTIDE SEQUENCE [LARGE SCALE GENOMIC DNA]</scope>
    <source>
        <strain evidence="25 27">DSM 28140</strain>
    </source>
</reference>
<dbReference type="GO" id="GO:0005507">
    <property type="term" value="F:copper ion binding"/>
    <property type="evidence" value="ECO:0007669"/>
    <property type="project" value="TreeGrafter"/>
</dbReference>
<dbReference type="SFLD" id="SFLDF00027">
    <property type="entry name" value="p-type_atpase"/>
    <property type="match status" value="1"/>
</dbReference>
<keyword evidence="17" id="KW-0186">Copper</keyword>
<evidence type="ECO:0000256" key="2">
    <source>
        <dbReference type="ARBA" id="ARBA00006024"/>
    </source>
</evidence>
<keyword evidence="14" id="KW-0460">Magnesium</keyword>
<dbReference type="PANTHER" id="PTHR43520:SF6">
    <property type="entry name" value="COPPER-EXPORTING P-TYPE ATPASE"/>
    <property type="match status" value="1"/>
</dbReference>
<evidence type="ECO:0000256" key="20">
    <source>
        <dbReference type="ARBA" id="ARBA00029719"/>
    </source>
</evidence>
<keyword evidence="15" id="KW-1278">Translocase</keyword>
<sequence length="925" mass="98748">MSTILGLAQLSCQNCVRHVREALQNVTGASAVKVNLHYAKIEGDVSVSALIQAVQEAGYQAQANPAATFELILSGLSCQHCVKTLDKALTEFDPNLIYQLSLTTLTVYVEAVKPEVLIKLVEDVGYQAQLSAESASCPKTELPSARNQIKSEPDSAAVVEKTVVNKTVNNNEIAPQSMAEQQQTTQLLLSGMTCASCVLKVEKALAAVPQVEKVNVNLADNSAIIYGTASQQALVSAVEQAGYVAEIVAEQHLRREKQQQNITKEILQRKWQALIALVFGFALMLWGMLYGMSVTQDSQSAWLAVGVVSALVMTFSGGHFFVSAWRNLKHGSATMDTLVALGTGVAWLFSMAIVLFPHFFPENARHLYFEAGMMIIGLVNLGKMLETKAKQRSSRALEKLLDLTPAKVSVIEAGQEQQLPLQQVKCGMLLSLKTGDRVAVDGMVVQGQGWLDESMLSGEPLAVNKTIGDFVRAGTLVDNGSLRIEATQVGEQTVLANIIKLVRQAQGSKPKIAMLVDKVAAVFVPVVVVIAILAAIVWALFGPEPKLAHALVVLTTVLIIACPCALGLATPMSVIASVSRAAELGILVRDADALQKAANVNVVVFDKTGTLTEGKPKLTALYPAVGQQQQDLLYYAASLEQQANHPLAKALLESPQIDVANLAEVSDFITHKGMGVAAKIADQRFYLGNEKLLAQQNIAIPSGLQSQAEQESRAGGTVIYLANDTTFIGFLVVKDQLRQESQSAVQTLRNNGYRTIMLTGDQMQTATAVAEQLGIDQVIAGVLPQGKAEAIQTLQQQGYKVAMVGDGINDAPALAQADVSIAIASGSDIAIETADLTLMRHGIDAVSDVLALSQAGMRNIKQNLLGAFIYNSLGIPIAAGLLYPLFGILLNPVVAGAAMALSSITVVTNANRLLRFKPVSHPIQK</sequence>
<dbReference type="Pfam" id="PF00403">
    <property type="entry name" value="HMA"/>
    <property type="match status" value="2"/>
</dbReference>
<evidence type="ECO:0000256" key="16">
    <source>
        <dbReference type="ARBA" id="ARBA00022989"/>
    </source>
</evidence>
<dbReference type="SUPFAM" id="SSF55008">
    <property type="entry name" value="HMA, heavy metal-associated domain"/>
    <property type="match status" value="3"/>
</dbReference>
<comment type="caution">
    <text evidence="25">The sequence shown here is derived from an EMBL/GenBank/DDBJ whole genome shotgun (WGS) entry which is preliminary data.</text>
</comment>
<dbReference type="NCBIfam" id="TIGR01511">
    <property type="entry name" value="ATPase-IB1_Cu"/>
    <property type="match status" value="1"/>
</dbReference>
<dbReference type="InterPro" id="IPR008250">
    <property type="entry name" value="ATPase_P-typ_transduc_dom_A_sf"/>
</dbReference>
<keyword evidence="6 23" id="KW-1003">Cell membrane</keyword>
<keyword evidence="11 23" id="KW-0547">Nucleotide-binding</keyword>
<dbReference type="NCBIfam" id="TIGR01494">
    <property type="entry name" value="ATPase_P-type"/>
    <property type="match status" value="1"/>
</dbReference>
<feature type="transmembrane region" description="Helical" evidence="23">
    <location>
        <begin position="547"/>
        <end position="570"/>
    </location>
</feature>
<evidence type="ECO:0000256" key="22">
    <source>
        <dbReference type="ARBA" id="ARBA00049289"/>
    </source>
</evidence>
<evidence type="ECO:0000256" key="21">
    <source>
        <dbReference type="ARBA" id="ARBA00033239"/>
    </source>
</evidence>
<dbReference type="InterPro" id="IPR027256">
    <property type="entry name" value="P-typ_ATPase_IB"/>
</dbReference>
<dbReference type="GO" id="GO:0060003">
    <property type="term" value="P:copper ion export"/>
    <property type="evidence" value="ECO:0007669"/>
    <property type="project" value="UniProtKB-ARBA"/>
</dbReference>
<feature type="transmembrane region" description="Helical" evidence="23">
    <location>
        <begin position="271"/>
        <end position="289"/>
    </location>
</feature>
<gene>
    <name evidence="26" type="primary">cadA</name>
    <name evidence="25" type="ORF">EDC16_10834</name>
    <name evidence="26" type="ORF">FHQ21_00625</name>
</gene>
<dbReference type="PRINTS" id="PR00119">
    <property type="entry name" value="CATATPASE"/>
</dbReference>
<dbReference type="SUPFAM" id="SSF81665">
    <property type="entry name" value="Calcium ATPase, transmembrane domain M"/>
    <property type="match status" value="1"/>
</dbReference>
<feature type="transmembrane region" description="Helical" evidence="23">
    <location>
        <begin position="864"/>
        <end position="883"/>
    </location>
</feature>
<feature type="domain" description="HMA" evidence="24">
    <location>
        <begin position="183"/>
        <end position="246"/>
    </location>
</feature>
<evidence type="ECO:0000256" key="9">
    <source>
        <dbReference type="ARBA" id="ARBA00022723"/>
    </source>
</evidence>
<keyword evidence="9 23" id="KW-0479">Metal-binding</keyword>
<evidence type="ECO:0000259" key="24">
    <source>
        <dbReference type="PROSITE" id="PS50846"/>
    </source>
</evidence>
<dbReference type="SUPFAM" id="SSF56784">
    <property type="entry name" value="HAD-like"/>
    <property type="match status" value="1"/>
</dbReference>
<feature type="transmembrane region" description="Helical" evidence="23">
    <location>
        <begin position="337"/>
        <end position="360"/>
    </location>
</feature>
<dbReference type="SUPFAM" id="SSF81653">
    <property type="entry name" value="Calcium ATPase, transduction domain A"/>
    <property type="match status" value="1"/>
</dbReference>
<dbReference type="Pfam" id="PF00122">
    <property type="entry name" value="E1-E2_ATPase"/>
    <property type="match status" value="1"/>
</dbReference>
<dbReference type="GO" id="GO:0005886">
    <property type="term" value="C:plasma membrane"/>
    <property type="evidence" value="ECO:0007669"/>
    <property type="project" value="UniProtKB-SubCell"/>
</dbReference>
<evidence type="ECO:0000256" key="13">
    <source>
        <dbReference type="ARBA" id="ARBA00022840"/>
    </source>
</evidence>
<evidence type="ECO:0000256" key="11">
    <source>
        <dbReference type="ARBA" id="ARBA00022741"/>
    </source>
</evidence>
<dbReference type="InterPro" id="IPR018303">
    <property type="entry name" value="ATPase_P-typ_P_site"/>
</dbReference>
<evidence type="ECO:0000313" key="25">
    <source>
        <dbReference type="EMBL" id="TCV85727.1"/>
    </source>
</evidence>
<dbReference type="EC" id="7.2.2.8" evidence="3"/>
<evidence type="ECO:0000256" key="3">
    <source>
        <dbReference type="ARBA" id="ARBA00012517"/>
    </source>
</evidence>
<evidence type="ECO:0000256" key="1">
    <source>
        <dbReference type="ARBA" id="ARBA00004651"/>
    </source>
</evidence>
<keyword evidence="8 23" id="KW-0812">Transmembrane</keyword>
<evidence type="ECO:0000256" key="8">
    <source>
        <dbReference type="ARBA" id="ARBA00022692"/>
    </source>
</evidence>
<evidence type="ECO:0000256" key="19">
    <source>
        <dbReference type="ARBA" id="ARBA00023136"/>
    </source>
</evidence>
<dbReference type="PANTHER" id="PTHR43520">
    <property type="entry name" value="ATP7, ISOFORM B"/>
    <property type="match status" value="1"/>
</dbReference>
<dbReference type="PROSITE" id="PS01047">
    <property type="entry name" value="HMA_1"/>
    <property type="match status" value="2"/>
</dbReference>
<keyword evidence="7" id="KW-0597">Phosphoprotein</keyword>
<comment type="subcellular location">
    <subcellularLocation>
        <location evidence="1">Cell membrane</location>
        <topology evidence="1">Multi-pass membrane protein</topology>
    </subcellularLocation>
</comment>
<comment type="catalytic activity">
    <reaction evidence="22">
        <text>Cu(+)(in) + ATP + H2O = Cu(+)(out) + ADP + phosphate + H(+)</text>
        <dbReference type="Rhea" id="RHEA:25792"/>
        <dbReference type="ChEBI" id="CHEBI:15377"/>
        <dbReference type="ChEBI" id="CHEBI:15378"/>
        <dbReference type="ChEBI" id="CHEBI:30616"/>
        <dbReference type="ChEBI" id="CHEBI:43474"/>
        <dbReference type="ChEBI" id="CHEBI:49552"/>
        <dbReference type="ChEBI" id="CHEBI:456216"/>
        <dbReference type="EC" id="7.2.2.8"/>
    </reaction>
</comment>
<dbReference type="InterPro" id="IPR059000">
    <property type="entry name" value="ATPase_P-type_domA"/>
</dbReference>
<dbReference type="SFLD" id="SFLDS00003">
    <property type="entry name" value="Haloacid_Dehalogenase"/>
    <property type="match status" value="1"/>
</dbReference>
<keyword evidence="18" id="KW-0406">Ion transport</keyword>
<evidence type="ECO:0000256" key="23">
    <source>
        <dbReference type="RuleBase" id="RU362081"/>
    </source>
</evidence>
<dbReference type="InterPro" id="IPR006121">
    <property type="entry name" value="HMA_dom"/>
</dbReference>
<evidence type="ECO:0000256" key="4">
    <source>
        <dbReference type="ARBA" id="ARBA00015102"/>
    </source>
</evidence>
<feature type="transmembrane region" description="Helical" evidence="23">
    <location>
        <begin position="301"/>
        <end position="325"/>
    </location>
</feature>
<evidence type="ECO:0000313" key="26">
    <source>
        <dbReference type="EMBL" id="TNG93619.1"/>
    </source>
</evidence>
<feature type="transmembrane region" description="Helical" evidence="23">
    <location>
        <begin position="519"/>
        <end position="541"/>
    </location>
</feature>
<dbReference type="GO" id="GO:0043682">
    <property type="term" value="F:P-type divalent copper transporter activity"/>
    <property type="evidence" value="ECO:0007669"/>
    <property type="project" value="TreeGrafter"/>
</dbReference>
<dbReference type="Gene3D" id="3.40.1110.10">
    <property type="entry name" value="Calcium-transporting ATPase, cytoplasmic domain N"/>
    <property type="match status" value="1"/>
</dbReference>
<dbReference type="InterPro" id="IPR001757">
    <property type="entry name" value="P_typ_ATPase"/>
</dbReference>
<dbReference type="Proteomes" id="UP000294619">
    <property type="component" value="Unassembled WGS sequence"/>
</dbReference>
<dbReference type="PROSITE" id="PS50846">
    <property type="entry name" value="HMA_2"/>
    <property type="match status" value="3"/>
</dbReference>
<dbReference type="InterPro" id="IPR036163">
    <property type="entry name" value="HMA_dom_sf"/>
</dbReference>
<dbReference type="GO" id="GO:0140581">
    <property type="term" value="F:P-type monovalent copper transporter activity"/>
    <property type="evidence" value="ECO:0007669"/>
    <property type="project" value="UniProtKB-EC"/>
</dbReference>
<keyword evidence="19 23" id="KW-0472">Membrane</keyword>
<keyword evidence="12" id="KW-0187">Copper transport</keyword>
<dbReference type="GO" id="GO:0005524">
    <property type="term" value="F:ATP binding"/>
    <property type="evidence" value="ECO:0007669"/>
    <property type="project" value="UniProtKB-UniRule"/>
</dbReference>
<proteinExistence type="inferred from homology"/>
<evidence type="ECO:0000313" key="27">
    <source>
        <dbReference type="Proteomes" id="UP000294619"/>
    </source>
</evidence>
<name>A0A4R3Y2D6_9PAST</name>
<dbReference type="InterPro" id="IPR023298">
    <property type="entry name" value="ATPase_P-typ_TM_dom_sf"/>
</dbReference>
<dbReference type="InterPro" id="IPR023299">
    <property type="entry name" value="ATPase_P-typ_cyto_dom_N"/>
</dbReference>
<dbReference type="InterPro" id="IPR044492">
    <property type="entry name" value="P_typ_ATPase_HD_dom"/>
</dbReference>
<dbReference type="Gene3D" id="3.40.50.1000">
    <property type="entry name" value="HAD superfamily/HAD-like"/>
    <property type="match status" value="1"/>
</dbReference>
<dbReference type="CDD" id="cd00371">
    <property type="entry name" value="HMA"/>
    <property type="match status" value="3"/>
</dbReference>
<keyword evidence="13 23" id="KW-0067">ATP-binding</keyword>
<accession>A0A4R3Y2D6</accession>
<dbReference type="Gene3D" id="3.30.70.100">
    <property type="match status" value="3"/>
</dbReference>
<dbReference type="NCBIfam" id="TIGR01512">
    <property type="entry name" value="ATPase-IB2_Cd"/>
    <property type="match status" value="1"/>
</dbReference>
<dbReference type="PROSITE" id="PS00154">
    <property type="entry name" value="ATPASE_E1_E2"/>
    <property type="match status" value="1"/>
</dbReference>
<evidence type="ECO:0000256" key="7">
    <source>
        <dbReference type="ARBA" id="ARBA00022553"/>
    </source>
</evidence>
<keyword evidence="16 23" id="KW-1133">Transmembrane helix</keyword>
<feature type="domain" description="HMA" evidence="24">
    <location>
        <begin position="67"/>
        <end position="129"/>
    </location>
</feature>
<evidence type="ECO:0000256" key="6">
    <source>
        <dbReference type="ARBA" id="ARBA00022475"/>
    </source>
</evidence>
<dbReference type="GO" id="GO:0016887">
    <property type="term" value="F:ATP hydrolysis activity"/>
    <property type="evidence" value="ECO:0007669"/>
    <property type="project" value="InterPro"/>
</dbReference>
<dbReference type="FunFam" id="2.70.150.10:FF:000020">
    <property type="entry name" value="Copper-exporting P-type ATPase A"/>
    <property type="match status" value="1"/>
</dbReference>
<dbReference type="RefSeq" id="WP_132967533.1">
    <property type="nucleotide sequence ID" value="NZ_LEKL01000033.1"/>
</dbReference>
<keyword evidence="28" id="KW-1185">Reference proteome</keyword>
<feature type="transmembrane region" description="Helical" evidence="23">
    <location>
        <begin position="889"/>
        <end position="907"/>
    </location>
</feature>
<dbReference type="Gene3D" id="2.70.150.10">
    <property type="entry name" value="Calcium-transporting ATPase, cytoplasmic transduction domain A"/>
    <property type="match status" value="1"/>
</dbReference>
<dbReference type="InterPro" id="IPR023214">
    <property type="entry name" value="HAD_sf"/>
</dbReference>
<dbReference type="NCBIfam" id="TIGR01525">
    <property type="entry name" value="ATPase-IB_hvy"/>
    <property type="match status" value="1"/>
</dbReference>
<evidence type="ECO:0000256" key="10">
    <source>
        <dbReference type="ARBA" id="ARBA00022737"/>
    </source>
</evidence>
<keyword evidence="5" id="KW-0813">Transport</keyword>
<comment type="similarity">
    <text evidence="2 23">Belongs to the cation transport ATPase (P-type) (TC 3.A.3) family. Type IB subfamily.</text>
</comment>
<feature type="domain" description="HMA" evidence="24">
    <location>
        <begin position="1"/>
        <end position="62"/>
    </location>
</feature>
<evidence type="ECO:0000256" key="15">
    <source>
        <dbReference type="ARBA" id="ARBA00022967"/>
    </source>
</evidence>
<keyword evidence="26" id="KW-0378">Hydrolase</keyword>
<dbReference type="GO" id="GO:0055070">
    <property type="term" value="P:copper ion homeostasis"/>
    <property type="evidence" value="ECO:0007669"/>
    <property type="project" value="TreeGrafter"/>
</dbReference>
<evidence type="ECO:0000256" key="17">
    <source>
        <dbReference type="ARBA" id="ARBA00023008"/>
    </source>
</evidence>
<evidence type="ECO:0000256" key="12">
    <source>
        <dbReference type="ARBA" id="ARBA00022796"/>
    </source>
</evidence>
<keyword evidence="10" id="KW-0677">Repeat</keyword>
<dbReference type="CDD" id="cd02094">
    <property type="entry name" value="P-type_ATPase_Cu-like"/>
    <property type="match status" value="1"/>
</dbReference>
<dbReference type="Pfam" id="PF00702">
    <property type="entry name" value="Hydrolase"/>
    <property type="match status" value="1"/>
</dbReference>
<reference evidence="26 28" key="2">
    <citation type="submission" date="2019-05" db="EMBL/GenBank/DDBJ databases">
        <title>Pasteurellaceae isolates from reptiles.</title>
        <authorList>
            <person name="Bojesen A.M."/>
            <person name="Lund E."/>
        </authorList>
    </citation>
    <scope>NUCLEOTIDE SEQUENCE [LARGE SCALE GENOMIC DNA]</scope>
    <source>
        <strain evidence="26 28">ELNT2x</strain>
    </source>
</reference>